<reference evidence="14 15" key="1">
    <citation type="journal article" date="2012" name="Eukaryot. Cell">
        <title>Draft genome sequence of CBS 2479, the standard type strain of Trichosporon asahii.</title>
        <authorList>
            <person name="Yang R.Y."/>
            <person name="Li H.T."/>
            <person name="Zhu H."/>
            <person name="Zhou G.P."/>
            <person name="Wang M."/>
            <person name="Wang L."/>
        </authorList>
    </citation>
    <scope>NUCLEOTIDE SEQUENCE [LARGE SCALE GENOMIC DNA]</scope>
    <source>
        <strain evidence="15">ATCC 90039 / CBS 2479 / JCM 2466 / KCTC 7840 / NCYC 2677 / UAMH 7654</strain>
    </source>
</reference>
<gene>
    <name evidence="14" type="ORF">A1Q1_05485</name>
</gene>
<dbReference type="Gene3D" id="2.60.40.420">
    <property type="entry name" value="Cupredoxins - blue copper proteins"/>
    <property type="match status" value="3"/>
</dbReference>
<dbReference type="Pfam" id="PF07731">
    <property type="entry name" value="Cu-oxidase_2"/>
    <property type="match status" value="1"/>
</dbReference>
<keyword evidence="3" id="KW-0964">Secreted</keyword>
<dbReference type="InterPro" id="IPR011707">
    <property type="entry name" value="Cu-oxidase-like_N"/>
</dbReference>
<dbReference type="CDD" id="cd13883">
    <property type="entry name" value="CuRO_2_Diphenol_Ox"/>
    <property type="match status" value="1"/>
</dbReference>
<dbReference type="Pfam" id="PF00394">
    <property type="entry name" value="Cu-oxidase"/>
    <property type="match status" value="1"/>
</dbReference>
<accession>J4UK83</accession>
<comment type="similarity">
    <text evidence="2">Belongs to the multicopper oxidase family.</text>
</comment>
<dbReference type="Proteomes" id="UP000002748">
    <property type="component" value="Unassembled WGS sequence"/>
</dbReference>
<feature type="compositionally biased region" description="Low complexity" evidence="10">
    <location>
        <begin position="54"/>
        <end position="74"/>
    </location>
</feature>
<feature type="region of interest" description="Disordered" evidence="10">
    <location>
        <begin position="101"/>
        <end position="121"/>
    </location>
</feature>
<evidence type="ECO:0000256" key="6">
    <source>
        <dbReference type="ARBA" id="ARBA00023008"/>
    </source>
</evidence>
<dbReference type="RefSeq" id="XP_014183598.1">
    <property type="nucleotide sequence ID" value="XM_014328123.1"/>
</dbReference>
<evidence type="ECO:0000256" key="1">
    <source>
        <dbReference type="ARBA" id="ARBA00004191"/>
    </source>
</evidence>
<dbReference type="InterPro" id="IPR011706">
    <property type="entry name" value="Cu-oxidase_C"/>
</dbReference>
<feature type="compositionally biased region" description="Low complexity" evidence="10">
    <location>
        <begin position="34"/>
        <end position="47"/>
    </location>
</feature>
<protein>
    <submittedName>
        <fullName evidence="14">LAC2 isoform 1</fullName>
    </submittedName>
</protein>
<evidence type="ECO:0000256" key="10">
    <source>
        <dbReference type="SAM" id="MobiDB-lite"/>
    </source>
</evidence>
<dbReference type="HOGENOM" id="CLU_006504_7_1_1"/>
<comment type="function">
    <text evidence="9">Laccase that catalyzes the oxidation of certain aromatic compounds, including L-dopa, to quinones, which then polymerize to melanin. Able to oxidize a wide variety of aromatic diphenol and diamino groups in the ortho, meta, and para positions but not monophenolic groups such as in phenol, tyramine, or tyrosine. Plays an important role in virulence. Plays a role in dissemination to extrapulmonary sites but is not involved in pulmonary growth or in elicitation of cellular immune responses in the lung.</text>
</comment>
<name>J4UK83_TRIAS</name>
<dbReference type="Pfam" id="PF07732">
    <property type="entry name" value="Cu-oxidase_3"/>
    <property type="match status" value="1"/>
</dbReference>
<proteinExistence type="inferred from homology"/>
<feature type="region of interest" description="Disordered" evidence="10">
    <location>
        <begin position="34"/>
        <end position="74"/>
    </location>
</feature>
<dbReference type="InterPro" id="IPR033138">
    <property type="entry name" value="Cu_oxidase_CS"/>
</dbReference>
<dbReference type="PROSITE" id="PS00079">
    <property type="entry name" value="MULTICOPPER_OXIDASE1"/>
    <property type="match status" value="1"/>
</dbReference>
<dbReference type="PANTHER" id="PTHR11709:SF414">
    <property type="entry name" value="ADR239WP"/>
    <property type="match status" value="1"/>
</dbReference>
<dbReference type="FunFam" id="2.60.40.420:FF:000045">
    <property type="entry name" value="Laccase 2"/>
    <property type="match status" value="1"/>
</dbReference>
<dbReference type="InterPro" id="IPR008972">
    <property type="entry name" value="Cupredoxin"/>
</dbReference>
<keyword evidence="6" id="KW-0186">Copper</keyword>
<evidence type="ECO:0000259" key="11">
    <source>
        <dbReference type="Pfam" id="PF00394"/>
    </source>
</evidence>
<comment type="subcellular location">
    <subcellularLocation>
        <location evidence="1">Secreted</location>
        <location evidence="1">Cell wall</location>
    </subcellularLocation>
</comment>
<evidence type="ECO:0000256" key="7">
    <source>
        <dbReference type="ARBA" id="ARBA00023157"/>
    </source>
</evidence>
<evidence type="ECO:0000259" key="12">
    <source>
        <dbReference type="Pfam" id="PF07731"/>
    </source>
</evidence>
<dbReference type="GO" id="GO:0016491">
    <property type="term" value="F:oxidoreductase activity"/>
    <property type="evidence" value="ECO:0007669"/>
    <property type="project" value="UniProtKB-KW"/>
</dbReference>
<organism evidence="14 15">
    <name type="scientific">Trichosporon asahii var. asahii (strain ATCC 90039 / CBS 2479 / JCM 2466 / KCTC 7840 / NBRC 103889/ NCYC 2677 / UAMH 7654)</name>
    <name type="common">Yeast</name>
    <dbReference type="NCBI Taxonomy" id="1186058"/>
    <lineage>
        <taxon>Eukaryota</taxon>
        <taxon>Fungi</taxon>
        <taxon>Dikarya</taxon>
        <taxon>Basidiomycota</taxon>
        <taxon>Agaricomycotina</taxon>
        <taxon>Tremellomycetes</taxon>
        <taxon>Trichosporonales</taxon>
        <taxon>Trichosporonaceae</taxon>
        <taxon>Trichosporon</taxon>
    </lineage>
</organism>
<evidence type="ECO:0000256" key="5">
    <source>
        <dbReference type="ARBA" id="ARBA00023002"/>
    </source>
</evidence>
<keyword evidence="4" id="KW-0479">Metal-binding</keyword>
<keyword evidence="5" id="KW-0560">Oxidoreductase</keyword>
<feature type="domain" description="Plastocyanin-like" evidence="11">
    <location>
        <begin position="317"/>
        <end position="480"/>
    </location>
</feature>
<dbReference type="GO" id="GO:0005507">
    <property type="term" value="F:copper ion binding"/>
    <property type="evidence" value="ECO:0007669"/>
    <property type="project" value="InterPro"/>
</dbReference>
<dbReference type="SUPFAM" id="SSF49503">
    <property type="entry name" value="Cupredoxins"/>
    <property type="match status" value="3"/>
</dbReference>
<dbReference type="InterPro" id="IPR001117">
    <property type="entry name" value="Cu-oxidase_2nd"/>
</dbReference>
<dbReference type="VEuPathDB" id="FungiDB:A1Q1_05485"/>
<dbReference type="KEGG" id="tasa:A1Q1_05485"/>
<dbReference type="CDD" id="cd13904">
    <property type="entry name" value="CuRO_3_Diphenol_Ox"/>
    <property type="match status" value="1"/>
</dbReference>
<dbReference type="AlphaFoldDB" id="J4UK83"/>
<evidence type="ECO:0000256" key="9">
    <source>
        <dbReference type="ARBA" id="ARBA00055106"/>
    </source>
</evidence>
<dbReference type="GeneID" id="25988997"/>
<evidence type="ECO:0000313" key="14">
    <source>
        <dbReference type="EMBL" id="EJT52275.1"/>
    </source>
</evidence>
<feature type="domain" description="Plastocyanin-like" evidence="13">
    <location>
        <begin position="195"/>
        <end position="305"/>
    </location>
</feature>
<evidence type="ECO:0000256" key="2">
    <source>
        <dbReference type="ARBA" id="ARBA00010609"/>
    </source>
</evidence>
<keyword evidence="3" id="KW-0134">Cell wall</keyword>
<sequence length="744" mass="80635">MRLSLIAFVGVVNALPQLMQSDASTGAPTISASIDSYSPSSSASGTVSPPPAPASSNVNAPSATGSPSLSLPDSVESSSLRAAASSLGALGASRATAAPTGYPTLTGGAPPTHPNTAPLPEVTGSQFYSMPLPVPFKGPAFPAWGAFFSYSQAPIPTQTIQVNPSIFTASLGTQEAINQPPQVREYEFNLTYAAGWPSGYLRRMAVINNHFPGPLIEANQGDLVRVRVRNGLDHPQAIHWHGIRQNGTNHMDGVPGISQCPIPPGGEFTYEWTTVNEVGTYWYHSHYGNTLADGLVGGIVIHSRDDPLKQGVDYDEDRIVYLSDWMNDQSEVIIAEEENMLKPYRGIPFVAEPDAALINRIGQCNCAGAQRGVPCGINEPAEIRMERGKRYRFRLINHGGQGLIRFSVDGHMLRVIEADDLPVKPLELTEIPVGSGQRYSVVVTADKGAPGDAFWMRARVGTYCINPLATVNGHGILRYTDSLGNVPAGMEGRQPETQQWSNLKIPNIALCRDLDEEEDLQPLVPNEVPGNARQSWVLDALFGVFVHPTKRTPMIGFGMNGIMYKNYINNPLLRRMMDGLSIGGRNEVAAVSFTADGGSADIVLNVLDPPPIGHPFHLHGHPFYIVARGPGRVSRFTLPFVRKKTRNAIKRDTLMVGQWSYAIIRIPLNTPGVWPLHCHIGWHLASGKMAAVAVGPERIRGFKRPEEWEELCRGADPGVIGPGRRSRVYEGWEEWAAAVNGTAV</sequence>
<dbReference type="OrthoDB" id="2121828at2759"/>
<dbReference type="InterPro" id="IPR045087">
    <property type="entry name" value="Cu-oxidase_fam"/>
</dbReference>
<comment type="caution">
    <text evidence="14">The sequence shown here is derived from an EMBL/GenBank/DDBJ whole genome shotgun (WGS) entry which is preliminary data.</text>
</comment>
<dbReference type="EMBL" id="ALBS01000030">
    <property type="protein sequence ID" value="EJT52275.1"/>
    <property type="molecule type" value="Genomic_DNA"/>
</dbReference>
<evidence type="ECO:0000256" key="8">
    <source>
        <dbReference type="ARBA" id="ARBA00023180"/>
    </source>
</evidence>
<keyword evidence="8" id="KW-0325">Glycoprotein</keyword>
<dbReference type="PANTHER" id="PTHR11709">
    <property type="entry name" value="MULTI-COPPER OXIDASE"/>
    <property type="match status" value="1"/>
</dbReference>
<evidence type="ECO:0000259" key="13">
    <source>
        <dbReference type="Pfam" id="PF07732"/>
    </source>
</evidence>
<evidence type="ECO:0000313" key="15">
    <source>
        <dbReference type="Proteomes" id="UP000002748"/>
    </source>
</evidence>
<keyword evidence="7" id="KW-1015">Disulfide bond</keyword>
<evidence type="ECO:0000256" key="3">
    <source>
        <dbReference type="ARBA" id="ARBA00022512"/>
    </source>
</evidence>
<evidence type="ECO:0000256" key="4">
    <source>
        <dbReference type="ARBA" id="ARBA00022723"/>
    </source>
</evidence>
<dbReference type="CDD" id="cd13857">
    <property type="entry name" value="CuRO_1_Diphenol_Ox"/>
    <property type="match status" value="1"/>
</dbReference>
<feature type="domain" description="Plastocyanin-like" evidence="12">
    <location>
        <begin position="601"/>
        <end position="697"/>
    </location>
</feature>